<geneLocation type="chloroplast" evidence="1"/>
<name>Q85X56_PINKO</name>
<dbReference type="EMBL" id="AY228468">
    <property type="protein sequence ID" value="AAO74007.1"/>
    <property type="molecule type" value="Genomic_DNA"/>
</dbReference>
<sequence length="49" mass="5524">MGSTSRGYARTSRIVESSTYLTQIGNTSVSTYFSRRTCHSFTSIGLWRI</sequence>
<organism evidence="1">
    <name type="scientific">Pinus koraiensis</name>
    <name type="common">Korean pine</name>
    <dbReference type="NCBI Taxonomy" id="88728"/>
    <lineage>
        <taxon>Eukaryota</taxon>
        <taxon>Viridiplantae</taxon>
        <taxon>Streptophyta</taxon>
        <taxon>Embryophyta</taxon>
        <taxon>Tracheophyta</taxon>
        <taxon>Spermatophyta</taxon>
        <taxon>Pinopsida</taxon>
        <taxon>Pinidae</taxon>
        <taxon>Conifers I</taxon>
        <taxon>Pinales</taxon>
        <taxon>Pinaceae</taxon>
        <taxon>Pinus</taxon>
        <taxon>Pinus subgen. Strobus</taxon>
    </lineage>
</organism>
<dbReference type="AlphaFoldDB" id="Q85X56"/>
<keyword evidence="1" id="KW-0934">Plastid</keyword>
<keyword evidence="1" id="KW-0150">Chloroplast</keyword>
<reference evidence="1" key="1">
    <citation type="submission" date="2007-04" db="EMBL/GenBank/DDBJ databases">
        <authorList>
            <person name="Noh E.W."/>
            <person name="Lee J.S."/>
            <person name="Choi Y.I."/>
            <person name="Han M.S."/>
            <person name="Yi Y.S."/>
            <person name="Han S.U."/>
        </authorList>
    </citation>
    <scope>NUCLEOTIDE SEQUENCE</scope>
</reference>
<evidence type="ECO:0000313" key="1">
    <source>
        <dbReference type="EMBL" id="AAO74007.1"/>
    </source>
</evidence>
<proteinExistence type="predicted"/>
<accession>Q85X56</accession>
<protein>
    <submittedName>
        <fullName evidence="1">ORF49b</fullName>
    </submittedName>
</protein>